<dbReference type="Proteomes" id="UP000006906">
    <property type="component" value="Chromosome 1"/>
</dbReference>
<keyword evidence="3" id="KW-1185">Reference proteome</keyword>
<proteinExistence type="predicted"/>
<dbReference type="EMBL" id="CM008962">
    <property type="protein sequence ID" value="PNW87900.1"/>
    <property type="molecule type" value="Genomic_DNA"/>
</dbReference>
<evidence type="ECO:0000313" key="2">
    <source>
        <dbReference type="EMBL" id="PNW87900.1"/>
    </source>
</evidence>
<gene>
    <name evidence="2" type="ORF">CHLRE_01g006550v5</name>
</gene>
<organism evidence="2 3">
    <name type="scientific">Chlamydomonas reinhardtii</name>
    <name type="common">Chlamydomonas smithii</name>
    <dbReference type="NCBI Taxonomy" id="3055"/>
    <lineage>
        <taxon>Eukaryota</taxon>
        <taxon>Viridiplantae</taxon>
        <taxon>Chlorophyta</taxon>
        <taxon>core chlorophytes</taxon>
        <taxon>Chlorophyceae</taxon>
        <taxon>CS clade</taxon>
        <taxon>Chlamydomonadales</taxon>
        <taxon>Chlamydomonadaceae</taxon>
        <taxon>Chlamydomonas</taxon>
    </lineage>
</organism>
<evidence type="ECO:0000313" key="3">
    <source>
        <dbReference type="Proteomes" id="UP000006906"/>
    </source>
</evidence>
<evidence type="ECO:0000256" key="1">
    <source>
        <dbReference type="SAM" id="MobiDB-lite"/>
    </source>
</evidence>
<sequence>MPVSERSSPKPLATEQQLPPPPQQPNSKGGSSDFHVIIGNGPHLTPSDLEATTQSHASSGPEYVKAPAPASYSTAFEQPALIRSPHAYFDGPWRQISVQFCDDLLPSDRLPECHIGCLVHGFWAHHYSWQCDDIRKQRNSYVEFRRSRLLVKQRQRELQG</sequence>
<dbReference type="RefSeq" id="XP_042928118.1">
    <property type="nucleotide sequence ID" value="XM_043058204.1"/>
</dbReference>
<dbReference type="KEGG" id="cre:CHLRE_01g006550v5"/>
<dbReference type="InParanoid" id="A0A2K3E534"/>
<reference evidence="2 3" key="1">
    <citation type="journal article" date="2007" name="Science">
        <title>The Chlamydomonas genome reveals the evolution of key animal and plant functions.</title>
        <authorList>
            <person name="Merchant S.S."/>
            <person name="Prochnik S.E."/>
            <person name="Vallon O."/>
            <person name="Harris E.H."/>
            <person name="Karpowicz S.J."/>
            <person name="Witman G.B."/>
            <person name="Terry A."/>
            <person name="Salamov A."/>
            <person name="Fritz-Laylin L.K."/>
            <person name="Marechal-Drouard L."/>
            <person name="Marshall W.F."/>
            <person name="Qu L.H."/>
            <person name="Nelson D.R."/>
            <person name="Sanderfoot A.A."/>
            <person name="Spalding M.H."/>
            <person name="Kapitonov V.V."/>
            <person name="Ren Q."/>
            <person name="Ferris P."/>
            <person name="Lindquist E."/>
            <person name="Shapiro H."/>
            <person name="Lucas S.M."/>
            <person name="Grimwood J."/>
            <person name="Schmutz J."/>
            <person name="Cardol P."/>
            <person name="Cerutti H."/>
            <person name="Chanfreau G."/>
            <person name="Chen C.L."/>
            <person name="Cognat V."/>
            <person name="Croft M.T."/>
            <person name="Dent R."/>
            <person name="Dutcher S."/>
            <person name="Fernandez E."/>
            <person name="Fukuzawa H."/>
            <person name="Gonzalez-Ballester D."/>
            <person name="Gonzalez-Halphen D."/>
            <person name="Hallmann A."/>
            <person name="Hanikenne M."/>
            <person name="Hippler M."/>
            <person name="Inwood W."/>
            <person name="Jabbari K."/>
            <person name="Kalanon M."/>
            <person name="Kuras R."/>
            <person name="Lefebvre P.A."/>
            <person name="Lemaire S.D."/>
            <person name="Lobanov A.V."/>
            <person name="Lohr M."/>
            <person name="Manuell A."/>
            <person name="Meier I."/>
            <person name="Mets L."/>
            <person name="Mittag M."/>
            <person name="Mittelmeier T."/>
            <person name="Moroney J.V."/>
            <person name="Moseley J."/>
            <person name="Napoli C."/>
            <person name="Nedelcu A.M."/>
            <person name="Niyogi K."/>
            <person name="Novoselov S.V."/>
            <person name="Paulsen I.T."/>
            <person name="Pazour G."/>
            <person name="Purton S."/>
            <person name="Ral J.P."/>
            <person name="Riano-Pachon D.M."/>
            <person name="Riekhof W."/>
            <person name="Rymarquis L."/>
            <person name="Schroda M."/>
            <person name="Stern D."/>
            <person name="Umen J."/>
            <person name="Willows R."/>
            <person name="Wilson N."/>
            <person name="Zimmer S.L."/>
            <person name="Allmer J."/>
            <person name="Balk J."/>
            <person name="Bisova K."/>
            <person name="Chen C.J."/>
            <person name="Elias M."/>
            <person name="Gendler K."/>
            <person name="Hauser C."/>
            <person name="Lamb M.R."/>
            <person name="Ledford H."/>
            <person name="Long J.C."/>
            <person name="Minagawa J."/>
            <person name="Page M.D."/>
            <person name="Pan J."/>
            <person name="Pootakham W."/>
            <person name="Roje S."/>
            <person name="Rose A."/>
            <person name="Stahlberg E."/>
            <person name="Terauchi A.M."/>
            <person name="Yang P."/>
            <person name="Ball S."/>
            <person name="Bowler C."/>
            <person name="Dieckmann C.L."/>
            <person name="Gladyshev V.N."/>
            <person name="Green P."/>
            <person name="Jorgensen R."/>
            <person name="Mayfield S."/>
            <person name="Mueller-Roeber B."/>
            <person name="Rajamani S."/>
            <person name="Sayre R.T."/>
            <person name="Brokstein P."/>
            <person name="Dubchak I."/>
            <person name="Goodstein D."/>
            <person name="Hornick L."/>
            <person name="Huang Y.W."/>
            <person name="Jhaveri J."/>
            <person name="Luo Y."/>
            <person name="Martinez D."/>
            <person name="Ngau W.C."/>
            <person name="Otillar B."/>
            <person name="Poliakov A."/>
            <person name="Porter A."/>
            <person name="Szajkowski L."/>
            <person name="Werner G."/>
            <person name="Zhou K."/>
            <person name="Grigoriev I.V."/>
            <person name="Rokhsar D.S."/>
            <person name="Grossman A.R."/>
        </authorList>
    </citation>
    <scope>NUCLEOTIDE SEQUENCE [LARGE SCALE GENOMIC DNA]</scope>
    <source>
        <strain evidence="3">CC-503</strain>
    </source>
</reference>
<dbReference type="AlphaFoldDB" id="A0A2K3E534"/>
<dbReference type="Gramene" id="PNW87900">
    <property type="protein sequence ID" value="PNW87900"/>
    <property type="gene ID" value="CHLRE_01g006550v5"/>
</dbReference>
<protein>
    <submittedName>
        <fullName evidence="2">Uncharacterized protein</fullName>
    </submittedName>
</protein>
<dbReference type="GeneID" id="66051934"/>
<dbReference type="PaxDb" id="3055-EDP02397"/>
<name>A0A2K3E534_CHLRE</name>
<feature type="region of interest" description="Disordered" evidence="1">
    <location>
        <begin position="1"/>
        <end position="67"/>
    </location>
</feature>
<accession>A0A2K3E534</accession>